<evidence type="ECO:0000313" key="3">
    <source>
        <dbReference type="Proteomes" id="UP000757232"/>
    </source>
</evidence>
<comment type="caution">
    <text evidence="2">The sequence shown here is derived from an EMBL/GenBank/DDBJ whole genome shotgun (WGS) entry which is preliminary data.</text>
</comment>
<sequence>MFPSIPRAIRLTGKVPPPYQAVEAVLSILRDSQNGASTKEIFQRATPKSIPRNPTESASEHPFQSMRYLKKTILATLQEKGVIEKFHVQKDPSEVELEVAPSLKGKKPKKKQNPNIPKLAWYWRIHEWERSVAQSKQTHDVRMERKSTMEANTEPQTPAKATA</sequence>
<evidence type="ECO:0000256" key="1">
    <source>
        <dbReference type="SAM" id="MobiDB-lite"/>
    </source>
</evidence>
<keyword evidence="3" id="KW-1185">Reference proteome</keyword>
<accession>A0A9Q5N7P9</accession>
<dbReference type="EMBL" id="LNZH02000143">
    <property type="protein sequence ID" value="OCB90002.1"/>
    <property type="molecule type" value="Genomic_DNA"/>
</dbReference>
<evidence type="ECO:0000313" key="2">
    <source>
        <dbReference type="EMBL" id="OCB90002.1"/>
    </source>
</evidence>
<gene>
    <name evidence="2" type="ORF">A7U60_g2762</name>
</gene>
<feature type="region of interest" description="Disordered" evidence="1">
    <location>
        <begin position="132"/>
        <end position="163"/>
    </location>
</feature>
<dbReference type="OrthoDB" id="2587968at2759"/>
<dbReference type="Proteomes" id="UP000757232">
    <property type="component" value="Unassembled WGS sequence"/>
</dbReference>
<reference evidence="2" key="1">
    <citation type="submission" date="2016-06" db="EMBL/GenBank/DDBJ databases">
        <title>Draft Genome sequence of the fungus Inonotus baumii.</title>
        <authorList>
            <person name="Zhu H."/>
            <person name="Lin W."/>
        </authorList>
    </citation>
    <scope>NUCLEOTIDE SEQUENCE</scope>
    <source>
        <strain evidence="2">821</strain>
    </source>
</reference>
<dbReference type="AlphaFoldDB" id="A0A9Q5N7P9"/>
<feature type="compositionally biased region" description="Basic and acidic residues" evidence="1">
    <location>
        <begin position="137"/>
        <end position="148"/>
    </location>
</feature>
<organism evidence="2 3">
    <name type="scientific">Sanghuangporus baumii</name>
    <name type="common">Phellinus baumii</name>
    <dbReference type="NCBI Taxonomy" id="108892"/>
    <lineage>
        <taxon>Eukaryota</taxon>
        <taxon>Fungi</taxon>
        <taxon>Dikarya</taxon>
        <taxon>Basidiomycota</taxon>
        <taxon>Agaricomycotina</taxon>
        <taxon>Agaricomycetes</taxon>
        <taxon>Hymenochaetales</taxon>
        <taxon>Hymenochaetaceae</taxon>
        <taxon>Sanghuangporus</taxon>
    </lineage>
</organism>
<name>A0A9Q5N7P9_SANBA</name>
<protein>
    <submittedName>
        <fullName evidence="2">Uncharacterized protein</fullName>
    </submittedName>
</protein>
<proteinExistence type="predicted"/>
<feature type="region of interest" description="Disordered" evidence="1">
    <location>
        <begin position="37"/>
        <end position="63"/>
    </location>
</feature>